<reference evidence="2" key="1">
    <citation type="submission" date="2010-06" db="EMBL/GenBank/DDBJ databases">
        <authorList>
            <person name="Jiang H."/>
            <person name="Abraham K."/>
            <person name="Ali S."/>
            <person name="Alsbrooks S.L."/>
            <person name="Anim B.N."/>
            <person name="Anosike U.S."/>
            <person name="Attaway T."/>
            <person name="Bandaranaike D.P."/>
            <person name="Battles P.K."/>
            <person name="Bell S.N."/>
            <person name="Bell A.V."/>
            <person name="Beltran B."/>
            <person name="Bickham C."/>
            <person name="Bustamante Y."/>
            <person name="Caleb T."/>
            <person name="Canada A."/>
            <person name="Cardenas V."/>
            <person name="Carter K."/>
            <person name="Chacko J."/>
            <person name="Chandrabose M.N."/>
            <person name="Chavez D."/>
            <person name="Chavez A."/>
            <person name="Chen L."/>
            <person name="Chu H.-S."/>
            <person name="Claassen K.J."/>
            <person name="Cockrell R."/>
            <person name="Collins M."/>
            <person name="Cooper J.A."/>
            <person name="Cree A."/>
            <person name="Curry S.M."/>
            <person name="Da Y."/>
            <person name="Dao M.D."/>
            <person name="Das B."/>
            <person name="Davila M.-L."/>
            <person name="Davy-Carroll L."/>
            <person name="Denson S."/>
            <person name="Dinh H."/>
            <person name="Ebong V.E."/>
            <person name="Edwards J.R."/>
            <person name="Egan A."/>
            <person name="El-Daye J."/>
            <person name="Escobedo L."/>
            <person name="Fernandez S."/>
            <person name="Fernando P.R."/>
            <person name="Flagg N."/>
            <person name="Forbes L.D."/>
            <person name="Fowler R.G."/>
            <person name="Fu Q."/>
            <person name="Gabisi R.A."/>
            <person name="Ganer J."/>
            <person name="Garbino Pronczuk A."/>
            <person name="Garcia R.M."/>
            <person name="Garner T."/>
            <person name="Garrett T.E."/>
            <person name="Gonzalez D.A."/>
            <person name="Hamid H."/>
            <person name="Hawkins E.S."/>
            <person name="Hirani K."/>
            <person name="Hogues M.E."/>
            <person name="Hollins B."/>
            <person name="Hsiao C.-H."/>
            <person name="Jabil R."/>
            <person name="James M.L."/>
            <person name="Jhangiani S.N."/>
            <person name="Johnson B."/>
            <person name="Johnson Q."/>
            <person name="Joshi V."/>
            <person name="Kalu J.B."/>
            <person name="Kam C."/>
            <person name="Kashfia A."/>
            <person name="Keebler J."/>
            <person name="Kisamo H."/>
            <person name="Kovar C.L."/>
            <person name="Lago L.A."/>
            <person name="Lai C.-Y."/>
            <person name="Laidlaw J."/>
            <person name="Lara F."/>
            <person name="Le T.-K."/>
            <person name="Lee S.L."/>
            <person name="Legall F.H."/>
            <person name="Lemon S.J."/>
            <person name="Lewis L.R."/>
            <person name="Li B."/>
            <person name="Liu Y."/>
            <person name="Liu Y.-S."/>
            <person name="Lopez J."/>
            <person name="Lozado R.J."/>
            <person name="Lu J."/>
            <person name="Madu R.C."/>
            <person name="Maheshwari M."/>
            <person name="Maheshwari R."/>
            <person name="Malloy K."/>
            <person name="Martinez E."/>
            <person name="Mathew T."/>
            <person name="Mercado I.C."/>
            <person name="Mercado C."/>
            <person name="Meyer B."/>
            <person name="Montgomery K."/>
            <person name="Morgan M.B."/>
            <person name="Munidasa M."/>
            <person name="Nazareth L.V."/>
            <person name="Nelson J."/>
            <person name="Ng B.M."/>
            <person name="Nguyen N.B."/>
            <person name="Nguyen P.Q."/>
            <person name="Nguyen T."/>
            <person name="Obregon M."/>
            <person name="Okwuonu G.O."/>
            <person name="Onwere C.G."/>
            <person name="Orozco G."/>
            <person name="Parra A."/>
            <person name="Patel S."/>
            <person name="Patil S."/>
            <person name="Perez A."/>
            <person name="Perez Y."/>
            <person name="Pham C."/>
            <person name="Primus E.L."/>
            <person name="Pu L.-L."/>
            <person name="Puazo M."/>
            <person name="Qin X."/>
            <person name="Quiroz J.B."/>
            <person name="Reese J."/>
            <person name="Richards S."/>
            <person name="Rives C.M."/>
            <person name="Robberts R."/>
            <person name="Ruiz S.J."/>
            <person name="Ruiz M.J."/>
            <person name="Santibanez J."/>
            <person name="Schneider B.W."/>
            <person name="Sisson I."/>
            <person name="Smith M."/>
            <person name="Sodergren E."/>
            <person name="Song X.-Z."/>
            <person name="Song B.B."/>
            <person name="Summersgill H."/>
            <person name="Thelus R."/>
            <person name="Thornton R.D."/>
            <person name="Trejos Z.Y."/>
            <person name="Usmani K."/>
            <person name="Vattathil S."/>
            <person name="Villasana D."/>
            <person name="Walker D.L."/>
            <person name="Wang S."/>
            <person name="Wang K."/>
            <person name="White C.S."/>
            <person name="Williams A.C."/>
            <person name="Williamson J."/>
            <person name="Wilson K."/>
            <person name="Woghiren I.O."/>
            <person name="Woodworth J.R."/>
            <person name="Worley K.C."/>
            <person name="Wright R.A."/>
            <person name="Wu W."/>
            <person name="Young L."/>
            <person name="Zhang L."/>
            <person name="Zhang J."/>
            <person name="Zhu Y."/>
            <person name="Muzny D.M."/>
            <person name="Weinstock G."/>
            <person name="Gibbs R.A."/>
        </authorList>
    </citation>
    <scope>NUCLEOTIDE SEQUENCE [LARGE SCALE GENOMIC DNA]</scope>
    <source>
        <strain evidence="2">LSR1</strain>
    </source>
</reference>
<name>A0A8R2A703_ACYPI</name>
<protein>
    <submittedName>
        <fullName evidence="1">Uncharacterized protein</fullName>
    </submittedName>
</protein>
<dbReference type="Proteomes" id="UP000007819">
    <property type="component" value="Chromosome X"/>
</dbReference>
<sequence>MFLIIKQFHLVNLYTLLVTTNSLLSSVIMVVVDYSSHDRIRRNDYDQNDDTNQQLLVDQDAVVDFGIANFCPRLREAISALSRHTVGPLQQRVQLSDFQSSTLSSLPTDDLSSHIQLPRNDKFILALPYLYEDNLPISRYNFMVRWSIIAQCGRPDKAPEVILLETDNSSINSGYGETTLRKTQQRPQQLQHRQHQTNQIIQERYWQQYVASDAFYIQCLTKWDKTNNNSSSILQYCLLADQLYECYVNFQVYKLKISLKSTPTMLHPPPQLVLAYTQYKQLTKLSKLNMTEVGNALTDINIELFIDLENGINNYDDRRNQTTLAATVRMRAIISLVSSEQTASTAPITTEATDCKNDTKVLSQLASITGTFLPTGNKNATKPGDTNVALNKKFVVRILSSKLSRTTPQGTMMATMLNAITDQCFDTTMMDYVTYVRRVQQAAVQAYNYDVSNSQEDKPSADVSYNNSIKLLLEALNEAFCDYPSNGNCLLDYKIDNNETSTKNTTSYFRFLLIDDDIVTETTQLKYILTIEYNKKLYEKLQTSTDLENTNQSTVKESFPVVSIRSVYDDENTDNYLNINIDNLTETDKNLVKYNSELANIIKIAAINGMRKLRKDVLTPVLTRYNKQWAPTDPYFMASSSTPPPYPATL</sequence>
<dbReference type="AlphaFoldDB" id="A0A8R2A703"/>
<dbReference type="KEGG" id="api:100158681"/>
<accession>A0A8R2A703</accession>
<organism evidence="1 2">
    <name type="scientific">Acyrthosiphon pisum</name>
    <name type="common">Pea aphid</name>
    <dbReference type="NCBI Taxonomy" id="7029"/>
    <lineage>
        <taxon>Eukaryota</taxon>
        <taxon>Metazoa</taxon>
        <taxon>Ecdysozoa</taxon>
        <taxon>Arthropoda</taxon>
        <taxon>Hexapoda</taxon>
        <taxon>Insecta</taxon>
        <taxon>Pterygota</taxon>
        <taxon>Neoptera</taxon>
        <taxon>Paraneoptera</taxon>
        <taxon>Hemiptera</taxon>
        <taxon>Sternorrhyncha</taxon>
        <taxon>Aphidomorpha</taxon>
        <taxon>Aphidoidea</taxon>
        <taxon>Aphididae</taxon>
        <taxon>Macrosiphini</taxon>
        <taxon>Acyrthosiphon</taxon>
    </lineage>
</organism>
<dbReference type="GeneID" id="100158681"/>
<dbReference type="EnsemblMetazoa" id="XM_001946998.5">
    <property type="protein sequence ID" value="XP_001947033.2"/>
    <property type="gene ID" value="LOC100158681"/>
</dbReference>
<dbReference type="OrthoDB" id="6604809at2759"/>
<keyword evidence="2" id="KW-1185">Reference proteome</keyword>
<proteinExistence type="predicted"/>
<reference evidence="1" key="2">
    <citation type="submission" date="2022-06" db="UniProtKB">
        <authorList>
            <consortium name="EnsemblMetazoa"/>
        </authorList>
    </citation>
    <scope>IDENTIFICATION</scope>
</reference>
<evidence type="ECO:0000313" key="2">
    <source>
        <dbReference type="Proteomes" id="UP000007819"/>
    </source>
</evidence>
<evidence type="ECO:0000313" key="1">
    <source>
        <dbReference type="EnsemblMetazoa" id="XP_001947033.2"/>
    </source>
</evidence>
<dbReference type="RefSeq" id="XP_001947033.2">
    <property type="nucleotide sequence ID" value="XM_001946998.4"/>
</dbReference>